<gene>
    <name evidence="7" type="ORF">T472_0207160</name>
</gene>
<dbReference type="AlphaFoldDB" id="V7I5X0"/>
<keyword evidence="5" id="KW-0949">S-adenosyl-L-methionine</keyword>
<dbReference type="GO" id="GO:0008168">
    <property type="term" value="F:methyltransferase activity"/>
    <property type="evidence" value="ECO:0007669"/>
    <property type="project" value="UniProtKB-KW"/>
</dbReference>
<name>V7I5X0_9CLOT</name>
<dbReference type="EMBL" id="AXUN02000135">
    <property type="protein sequence ID" value="ETA81283.1"/>
    <property type="molecule type" value="Genomic_DNA"/>
</dbReference>
<dbReference type="Gene3D" id="3.40.1280.10">
    <property type="match status" value="1"/>
</dbReference>
<dbReference type="PATRIC" id="fig|994573.3.peg.1333"/>
<reference evidence="7 8" key="1">
    <citation type="journal article" date="2014" name="Genome Announc.">
        <title>Genome Sequence of Youngiibacter fragilis, the Type Strain of the Genus Youngiibacter.</title>
        <authorList>
            <person name="Wawrik C.B."/>
            <person name="Callaghan A.V."/>
            <person name="Stamps B.W."/>
            <person name="Wawrik B."/>
        </authorList>
    </citation>
    <scope>NUCLEOTIDE SEQUENCE [LARGE SCALE GENOMIC DNA]</scope>
    <source>
        <strain evidence="7 8">232.1</strain>
    </source>
</reference>
<evidence type="ECO:0000256" key="5">
    <source>
        <dbReference type="ARBA" id="ARBA00022691"/>
    </source>
</evidence>
<dbReference type="CDD" id="cd18081">
    <property type="entry name" value="RlmH-like"/>
    <property type="match status" value="1"/>
</dbReference>
<keyword evidence="2" id="KW-0698">rRNA processing</keyword>
<keyword evidence="1" id="KW-0963">Cytoplasm</keyword>
<dbReference type="Proteomes" id="UP000017747">
    <property type="component" value="Unassembled WGS sequence"/>
</dbReference>
<dbReference type="InterPro" id="IPR029028">
    <property type="entry name" value="Alpha/beta_knot_MTases"/>
</dbReference>
<dbReference type="GO" id="GO:0032259">
    <property type="term" value="P:methylation"/>
    <property type="evidence" value="ECO:0007669"/>
    <property type="project" value="UniProtKB-KW"/>
</dbReference>
<dbReference type="RefSeq" id="WP_023388682.1">
    <property type="nucleotide sequence ID" value="NZ_AXUN02000135.1"/>
</dbReference>
<dbReference type="InterPro" id="IPR003742">
    <property type="entry name" value="RlmH-like"/>
</dbReference>
<evidence type="ECO:0000256" key="4">
    <source>
        <dbReference type="ARBA" id="ARBA00022679"/>
    </source>
</evidence>
<evidence type="ECO:0000256" key="3">
    <source>
        <dbReference type="ARBA" id="ARBA00022603"/>
    </source>
</evidence>
<evidence type="ECO:0000256" key="1">
    <source>
        <dbReference type="ARBA" id="ARBA00022490"/>
    </source>
</evidence>
<protein>
    <submittedName>
        <fullName evidence="7">50S rRNA methyltransferase</fullName>
    </submittedName>
</protein>
<dbReference type="GO" id="GO:0006364">
    <property type="term" value="P:rRNA processing"/>
    <property type="evidence" value="ECO:0007669"/>
    <property type="project" value="UniProtKB-KW"/>
</dbReference>
<comment type="similarity">
    <text evidence="6">Belongs to the RNA methyltransferase RlmH family.</text>
</comment>
<evidence type="ECO:0000313" key="8">
    <source>
        <dbReference type="Proteomes" id="UP000017747"/>
    </source>
</evidence>
<evidence type="ECO:0000256" key="2">
    <source>
        <dbReference type="ARBA" id="ARBA00022552"/>
    </source>
</evidence>
<dbReference type="eggNOG" id="COG1576">
    <property type="taxonomic scope" value="Bacteria"/>
</dbReference>
<evidence type="ECO:0000256" key="6">
    <source>
        <dbReference type="ARBA" id="ARBA00038303"/>
    </source>
</evidence>
<dbReference type="PANTHER" id="PTHR33603">
    <property type="entry name" value="METHYLTRANSFERASE"/>
    <property type="match status" value="1"/>
</dbReference>
<keyword evidence="4 7" id="KW-0808">Transferase</keyword>
<comment type="caution">
    <text evidence="7">The sequence shown here is derived from an EMBL/GenBank/DDBJ whole genome shotgun (WGS) entry which is preliminary data.</text>
</comment>
<dbReference type="PIRSF" id="PIRSF004505">
    <property type="entry name" value="MT_bac"/>
    <property type="match status" value="1"/>
</dbReference>
<dbReference type="STRING" id="994573.T472_0207160"/>
<sequence length="148" mass="16941">MEIRLLAVGKLKEKYLSAAQESLLTEISKRHKVRLFEIRDEKTIDGAGAKEEDRVRNIEGQRILSTIKEKGRVIVLDVSGKKVDSNYWSKKIRETDEEHGLLYLVIGGSLGISQEVLKLSDERVSFSRMTYPHQLFRIMLLNEIAAAR</sequence>
<dbReference type="InterPro" id="IPR029026">
    <property type="entry name" value="tRNA_m1G_MTases_N"/>
</dbReference>
<proteinExistence type="inferred from homology"/>
<dbReference type="OrthoDB" id="9806643at2"/>
<organism evidence="7 8">
    <name type="scientific">Youngiibacter fragilis 232.1</name>
    <dbReference type="NCBI Taxonomy" id="994573"/>
    <lineage>
        <taxon>Bacteria</taxon>
        <taxon>Bacillati</taxon>
        <taxon>Bacillota</taxon>
        <taxon>Clostridia</taxon>
        <taxon>Eubacteriales</taxon>
        <taxon>Clostridiaceae</taxon>
        <taxon>Youngiibacter</taxon>
    </lineage>
</organism>
<keyword evidence="3 7" id="KW-0489">Methyltransferase</keyword>
<dbReference type="PANTHER" id="PTHR33603:SF1">
    <property type="entry name" value="RIBOSOMAL RNA LARGE SUBUNIT METHYLTRANSFERASE H"/>
    <property type="match status" value="1"/>
</dbReference>
<dbReference type="Pfam" id="PF02590">
    <property type="entry name" value="SPOUT_MTase"/>
    <property type="match status" value="1"/>
</dbReference>
<evidence type="ECO:0000313" key="7">
    <source>
        <dbReference type="EMBL" id="ETA81283.1"/>
    </source>
</evidence>
<keyword evidence="8" id="KW-1185">Reference proteome</keyword>
<dbReference type="SUPFAM" id="SSF75217">
    <property type="entry name" value="alpha/beta knot"/>
    <property type="match status" value="1"/>
</dbReference>
<accession>V7I5X0</accession>